<dbReference type="Proteomes" id="UP000198881">
    <property type="component" value="Unassembled WGS sequence"/>
</dbReference>
<dbReference type="SUPFAM" id="SSF101473">
    <property type="entry name" value="DhaL-like"/>
    <property type="match status" value="1"/>
</dbReference>
<reference evidence="2 3" key="1">
    <citation type="submission" date="2016-10" db="EMBL/GenBank/DDBJ databases">
        <authorList>
            <person name="de Groot N.N."/>
        </authorList>
    </citation>
    <scope>NUCLEOTIDE SEQUENCE [LARGE SCALE GENOMIC DNA]</scope>
    <source>
        <strain evidence="2 3">CGMCC 1.7054</strain>
    </source>
</reference>
<dbReference type="InterPro" id="IPR050270">
    <property type="entry name" value="DegV_domain_contain"/>
</dbReference>
<dbReference type="GO" id="GO:0004371">
    <property type="term" value="F:glycerone kinase activity"/>
    <property type="evidence" value="ECO:0007669"/>
    <property type="project" value="InterPro"/>
</dbReference>
<dbReference type="AlphaFoldDB" id="A0A1I7MGR3"/>
<proteinExistence type="predicted"/>
<sequence length="351" mass="36082">MMAATASAARRRADSVRSWLALAETTLGNASDRLNAINIFPVADGDTGTNMYQTVRAARLAVDEGGSLTGDEQDLGEVLALAGRAALDQARGNSGTLLAVMLTAMSGSLSGLDRLTAPALAVALERARTAAWAALSDPQEGTMLTVLASAASTAADHLAGLQGLSAAERDGRRVLAEALDAVVAAAWTAVEHTEEQLAPLTEARVVDSGGMGLLLVLDALRASVLDTALDPDLVDGLHGFGPESPHIHEVIDPVAGYELMCSIRLDPLTAATLRFGLNEVGDSVIMSPLHTDPGPDGAVTWRLHAHVTDADEALSMLRSAGSPTNLVLEPLAGSDEASCMSDGRGQDGPAG</sequence>
<dbReference type="SMART" id="SM01120">
    <property type="entry name" value="Dak2"/>
    <property type="match status" value="1"/>
</dbReference>
<name>A0A1I7MGR3_9MICC</name>
<dbReference type="RefSeq" id="WP_245760568.1">
    <property type="nucleotide sequence ID" value="NZ_FPCG01000002.1"/>
</dbReference>
<dbReference type="Pfam" id="PF02734">
    <property type="entry name" value="Dak2"/>
    <property type="match status" value="1"/>
</dbReference>
<dbReference type="GO" id="GO:0006071">
    <property type="term" value="P:glycerol metabolic process"/>
    <property type="evidence" value="ECO:0007669"/>
    <property type="project" value="InterPro"/>
</dbReference>
<keyword evidence="3" id="KW-1185">Reference proteome</keyword>
<protein>
    <recommendedName>
        <fullName evidence="1">DhaL domain-containing protein</fullName>
    </recommendedName>
</protein>
<dbReference type="InterPro" id="IPR036117">
    <property type="entry name" value="DhaL_dom_sf"/>
</dbReference>
<dbReference type="STRING" id="574650.SAMN04487966_102174"/>
<evidence type="ECO:0000313" key="2">
    <source>
        <dbReference type="EMBL" id="SFV21089.1"/>
    </source>
</evidence>
<evidence type="ECO:0000259" key="1">
    <source>
        <dbReference type="PROSITE" id="PS51480"/>
    </source>
</evidence>
<accession>A0A1I7MGR3</accession>
<gene>
    <name evidence="2" type="ORF">SAMN04487966_102174</name>
</gene>
<dbReference type="PANTHER" id="PTHR33434">
    <property type="entry name" value="DEGV DOMAIN-CONTAINING PROTEIN DR_1986-RELATED"/>
    <property type="match status" value="1"/>
</dbReference>
<organism evidence="2 3">
    <name type="scientific">Micrococcus terreus</name>
    <dbReference type="NCBI Taxonomy" id="574650"/>
    <lineage>
        <taxon>Bacteria</taxon>
        <taxon>Bacillati</taxon>
        <taxon>Actinomycetota</taxon>
        <taxon>Actinomycetes</taxon>
        <taxon>Micrococcales</taxon>
        <taxon>Micrococcaceae</taxon>
        <taxon>Micrococcus</taxon>
    </lineage>
</organism>
<dbReference type="InterPro" id="IPR004007">
    <property type="entry name" value="DhaL_dom"/>
</dbReference>
<dbReference type="PANTHER" id="PTHR33434:SF4">
    <property type="entry name" value="PHOSPHATASE PROTEIN"/>
    <property type="match status" value="1"/>
</dbReference>
<evidence type="ECO:0000313" key="3">
    <source>
        <dbReference type="Proteomes" id="UP000198881"/>
    </source>
</evidence>
<dbReference type="Gene3D" id="1.25.40.340">
    <property type="match status" value="1"/>
</dbReference>
<feature type="domain" description="DhaL" evidence="1">
    <location>
        <begin position="14"/>
        <end position="222"/>
    </location>
</feature>
<dbReference type="PROSITE" id="PS51480">
    <property type="entry name" value="DHAL"/>
    <property type="match status" value="1"/>
</dbReference>
<dbReference type="EMBL" id="FPCG01000002">
    <property type="protein sequence ID" value="SFV21089.1"/>
    <property type="molecule type" value="Genomic_DNA"/>
</dbReference>